<dbReference type="GO" id="GO:0005634">
    <property type="term" value="C:nucleus"/>
    <property type="evidence" value="ECO:0007669"/>
    <property type="project" value="TreeGrafter"/>
</dbReference>
<feature type="coiled-coil region" evidence="1">
    <location>
        <begin position="206"/>
        <end position="268"/>
    </location>
</feature>
<evidence type="ECO:0000313" key="3">
    <source>
        <dbReference type="EMBL" id="GBP61977.1"/>
    </source>
</evidence>
<gene>
    <name evidence="3" type="ORF">EVAR_40985_1</name>
</gene>
<dbReference type="GO" id="GO:0005737">
    <property type="term" value="C:cytoplasm"/>
    <property type="evidence" value="ECO:0007669"/>
    <property type="project" value="TreeGrafter"/>
</dbReference>
<dbReference type="PANTHER" id="PTHR31553:SF1">
    <property type="entry name" value="NF-KAPPA-B ESSENTIAL MODULATOR"/>
    <property type="match status" value="1"/>
</dbReference>
<evidence type="ECO:0000256" key="2">
    <source>
        <dbReference type="SAM" id="MobiDB-lite"/>
    </source>
</evidence>
<dbReference type="InterPro" id="IPR051301">
    <property type="entry name" value="Optineurin/NFkB_EssMod"/>
</dbReference>
<dbReference type="STRING" id="151549.A0A4C1XIB0"/>
<reference evidence="3 4" key="1">
    <citation type="journal article" date="2019" name="Commun. Biol.">
        <title>The bagworm genome reveals a unique fibroin gene that provides high tensile strength.</title>
        <authorList>
            <person name="Kono N."/>
            <person name="Nakamura H."/>
            <person name="Ohtoshi R."/>
            <person name="Tomita M."/>
            <person name="Numata K."/>
            <person name="Arakawa K."/>
        </authorList>
    </citation>
    <scope>NUCLEOTIDE SEQUENCE [LARGE SCALE GENOMIC DNA]</scope>
</reference>
<evidence type="ECO:0000313" key="4">
    <source>
        <dbReference type="Proteomes" id="UP000299102"/>
    </source>
</evidence>
<protein>
    <submittedName>
        <fullName evidence="3">Uncharacterized protein</fullName>
    </submittedName>
</protein>
<proteinExistence type="predicted"/>
<evidence type="ECO:0000256" key="1">
    <source>
        <dbReference type="SAM" id="Coils"/>
    </source>
</evidence>
<feature type="region of interest" description="Disordered" evidence="2">
    <location>
        <begin position="166"/>
        <end position="193"/>
    </location>
</feature>
<dbReference type="Gene3D" id="1.20.5.390">
    <property type="entry name" value="L1 transposable element, trimerization domain"/>
    <property type="match status" value="1"/>
</dbReference>
<dbReference type="OrthoDB" id="6343844at2759"/>
<dbReference type="AlphaFoldDB" id="A0A4C1XIB0"/>
<comment type="caution">
    <text evidence="3">The sequence shown here is derived from an EMBL/GenBank/DDBJ whole genome shotgun (WGS) entry which is preliminary data.</text>
</comment>
<name>A0A4C1XIB0_EUMVA</name>
<dbReference type="EMBL" id="BGZK01000828">
    <property type="protein sequence ID" value="GBP61977.1"/>
    <property type="molecule type" value="Genomic_DNA"/>
</dbReference>
<dbReference type="GO" id="GO:0043122">
    <property type="term" value="P:regulation of canonical NF-kappaB signal transduction"/>
    <property type="evidence" value="ECO:0007669"/>
    <property type="project" value="TreeGrafter"/>
</dbReference>
<dbReference type="GO" id="GO:0070530">
    <property type="term" value="F:K63-linked polyubiquitin modification-dependent protein binding"/>
    <property type="evidence" value="ECO:0007669"/>
    <property type="project" value="TreeGrafter"/>
</dbReference>
<sequence length="554" mass="62690">MATNVENDEESFIILGSSPGTSLDLKCNGDAMENESEDKNQINNALKGLSNEAEMAFKAHFNLGECPSPASLMMASTIVSEDKSTEELQKKFGEILDENIILKETLKQNNDSIKEQFLLIASCQEDMMKAHQLHKEKFNETRELVEKLRAENKKLKQDIAKLSEAGPASLRKSQVNGETGEAVDRGKSAPNSGVYEFVASPDDDTIDKLTAQLELVEKQRRQVIVENEKLSWQKESLEHIVDTTSKERDELKEKIKNLELQNSNIRTQFEDEIRILKKNLYDTQETYESSKGLNNDEMLRKDLIVQELSSKVSTLQSELKTSQLKVLELENVKLEFSKQKSGVIETIKLYREQIQDLDSRLKEAQKTVFQPVRFSISSETDSTEFSSLLNNVKLYDKTLKHLSELLNAMTQGTSESLTKTMDLTIKLNGVKLGMDNPDTIKSGLMEIKAIVEQQHSNMLNVIGQIRGTLSIFEGIFQDFKELLKKNESNENTPKKPLQRISSPNIDALTAALVSRGQELEAAEKELIKLRQLATTLQKESEERDHLKAQLDVYL</sequence>
<keyword evidence="1" id="KW-0175">Coiled coil</keyword>
<dbReference type="PANTHER" id="PTHR31553">
    <property type="entry name" value="NF-KAPPA-B ESSENTIAL MODULATOR"/>
    <property type="match status" value="1"/>
</dbReference>
<organism evidence="3 4">
    <name type="scientific">Eumeta variegata</name>
    <name type="common">Bagworm moth</name>
    <name type="synonym">Eumeta japonica</name>
    <dbReference type="NCBI Taxonomy" id="151549"/>
    <lineage>
        <taxon>Eukaryota</taxon>
        <taxon>Metazoa</taxon>
        <taxon>Ecdysozoa</taxon>
        <taxon>Arthropoda</taxon>
        <taxon>Hexapoda</taxon>
        <taxon>Insecta</taxon>
        <taxon>Pterygota</taxon>
        <taxon>Neoptera</taxon>
        <taxon>Endopterygota</taxon>
        <taxon>Lepidoptera</taxon>
        <taxon>Glossata</taxon>
        <taxon>Ditrysia</taxon>
        <taxon>Tineoidea</taxon>
        <taxon>Psychidae</taxon>
        <taxon>Oiketicinae</taxon>
        <taxon>Eumeta</taxon>
    </lineage>
</organism>
<feature type="coiled-coil region" evidence="1">
    <location>
        <begin position="305"/>
        <end position="367"/>
    </location>
</feature>
<keyword evidence="4" id="KW-1185">Reference proteome</keyword>
<feature type="coiled-coil region" evidence="1">
    <location>
        <begin position="505"/>
        <end position="549"/>
    </location>
</feature>
<feature type="coiled-coil region" evidence="1">
    <location>
        <begin position="131"/>
        <end position="165"/>
    </location>
</feature>
<dbReference type="Proteomes" id="UP000299102">
    <property type="component" value="Unassembled WGS sequence"/>
</dbReference>
<accession>A0A4C1XIB0</accession>